<keyword evidence="3" id="KW-1185">Reference proteome</keyword>
<proteinExistence type="predicted"/>
<reference evidence="2" key="1">
    <citation type="journal article" date="2023" name="Science">
        <title>Genome structures resolve the early diversification of teleost fishes.</title>
        <authorList>
            <person name="Parey E."/>
            <person name="Louis A."/>
            <person name="Montfort J."/>
            <person name="Bouchez O."/>
            <person name="Roques C."/>
            <person name="Iampietro C."/>
            <person name="Lluch J."/>
            <person name="Castinel A."/>
            <person name="Donnadieu C."/>
            <person name="Desvignes T."/>
            <person name="Floi Bucao C."/>
            <person name="Jouanno E."/>
            <person name="Wen M."/>
            <person name="Mejri S."/>
            <person name="Dirks R."/>
            <person name="Jansen H."/>
            <person name="Henkel C."/>
            <person name="Chen W.J."/>
            <person name="Zahm M."/>
            <person name="Cabau C."/>
            <person name="Klopp C."/>
            <person name="Thompson A.W."/>
            <person name="Robinson-Rechavi M."/>
            <person name="Braasch I."/>
            <person name="Lecointre G."/>
            <person name="Bobe J."/>
            <person name="Postlethwait J.H."/>
            <person name="Berthelot C."/>
            <person name="Roest Crollius H."/>
            <person name="Guiguen Y."/>
        </authorList>
    </citation>
    <scope>NUCLEOTIDE SEQUENCE</scope>
    <source>
        <strain evidence="2">WJC10195</strain>
    </source>
</reference>
<comment type="caution">
    <text evidence="2">The sequence shown here is derived from an EMBL/GenBank/DDBJ whole genome shotgun (WGS) entry which is preliminary data.</text>
</comment>
<sequence length="117" mass="12482">MGLEDGGRPVKPMRLLQYVLLKPKVAGTWGDAAAAIVTVLKLIGAPGTEQTIWLVCSICGETPPPPRDRKLRGHRFPVTSPVTHAAMRTRPPVQKRCCPSPLSTPTLTSGCEACVIG</sequence>
<evidence type="ECO:0000313" key="3">
    <source>
        <dbReference type="Proteomes" id="UP001152622"/>
    </source>
</evidence>
<feature type="region of interest" description="Disordered" evidence="1">
    <location>
        <begin position="66"/>
        <end position="95"/>
    </location>
</feature>
<dbReference type="AlphaFoldDB" id="A0A9Q1IM35"/>
<evidence type="ECO:0000256" key="1">
    <source>
        <dbReference type="SAM" id="MobiDB-lite"/>
    </source>
</evidence>
<dbReference type="Proteomes" id="UP001152622">
    <property type="component" value="Chromosome 13"/>
</dbReference>
<name>A0A9Q1IM35_SYNKA</name>
<dbReference type="EMBL" id="JAINUF010000013">
    <property type="protein sequence ID" value="KAJ8344545.1"/>
    <property type="molecule type" value="Genomic_DNA"/>
</dbReference>
<accession>A0A9Q1IM35</accession>
<evidence type="ECO:0000313" key="2">
    <source>
        <dbReference type="EMBL" id="KAJ8344545.1"/>
    </source>
</evidence>
<organism evidence="2 3">
    <name type="scientific">Synaphobranchus kaupii</name>
    <name type="common">Kaup's arrowtooth eel</name>
    <dbReference type="NCBI Taxonomy" id="118154"/>
    <lineage>
        <taxon>Eukaryota</taxon>
        <taxon>Metazoa</taxon>
        <taxon>Chordata</taxon>
        <taxon>Craniata</taxon>
        <taxon>Vertebrata</taxon>
        <taxon>Euteleostomi</taxon>
        <taxon>Actinopterygii</taxon>
        <taxon>Neopterygii</taxon>
        <taxon>Teleostei</taxon>
        <taxon>Anguilliformes</taxon>
        <taxon>Synaphobranchidae</taxon>
        <taxon>Synaphobranchus</taxon>
    </lineage>
</organism>
<protein>
    <submittedName>
        <fullName evidence="2">Uncharacterized protein</fullName>
    </submittedName>
</protein>
<gene>
    <name evidence="2" type="ORF">SKAU_G00318740</name>
</gene>